<name>A0A1H9MW01_9BACI</name>
<feature type="domain" description="PTS EIIC type-1" evidence="14">
    <location>
        <begin position="107"/>
        <end position="476"/>
    </location>
</feature>
<dbReference type="PROSITE" id="PS01035">
    <property type="entry name" value="PTS_EIIB_TYPE_1_CYS"/>
    <property type="match status" value="1"/>
</dbReference>
<dbReference type="RefSeq" id="WP_089739250.1">
    <property type="nucleotide sequence ID" value="NZ_FOGL01000002.1"/>
</dbReference>
<dbReference type="EMBL" id="FOGL01000002">
    <property type="protein sequence ID" value="SER27595.1"/>
    <property type="molecule type" value="Genomic_DNA"/>
</dbReference>
<evidence type="ECO:0000256" key="1">
    <source>
        <dbReference type="ARBA" id="ARBA00004651"/>
    </source>
</evidence>
<feature type="transmembrane region" description="Helical" evidence="12">
    <location>
        <begin position="228"/>
        <end position="248"/>
    </location>
</feature>
<dbReference type="GO" id="GO:0016301">
    <property type="term" value="F:kinase activity"/>
    <property type="evidence" value="ECO:0007669"/>
    <property type="project" value="UniProtKB-KW"/>
</dbReference>
<feature type="transmembrane region" description="Helical" evidence="12">
    <location>
        <begin position="304"/>
        <end position="324"/>
    </location>
</feature>
<dbReference type="NCBIfam" id="TIGR01992">
    <property type="entry name" value="PTS-IIBC-Tre"/>
    <property type="match status" value="1"/>
</dbReference>
<evidence type="ECO:0000256" key="5">
    <source>
        <dbReference type="ARBA" id="ARBA00022679"/>
    </source>
</evidence>
<feature type="transmembrane region" description="Helical" evidence="12">
    <location>
        <begin position="109"/>
        <end position="129"/>
    </location>
</feature>
<keyword evidence="7 12" id="KW-0812">Transmembrane</keyword>
<feature type="domain" description="PTS EIIB type-1" evidence="13">
    <location>
        <begin position="5"/>
        <end position="87"/>
    </location>
</feature>
<keyword evidence="10 12" id="KW-0472">Membrane</keyword>
<feature type="active site" description="Phosphocysteine intermediate; for EIIB activity" evidence="11">
    <location>
        <position position="27"/>
    </location>
</feature>
<keyword evidence="2" id="KW-0813">Transport</keyword>
<evidence type="ECO:0000256" key="12">
    <source>
        <dbReference type="SAM" id="Phobius"/>
    </source>
</evidence>
<dbReference type="InterPro" id="IPR011296">
    <property type="entry name" value="PTS_IIBC_treh"/>
</dbReference>
<evidence type="ECO:0000256" key="4">
    <source>
        <dbReference type="ARBA" id="ARBA00022597"/>
    </source>
</evidence>
<dbReference type="InterPro" id="IPR013013">
    <property type="entry name" value="PTS_EIIC_1"/>
</dbReference>
<evidence type="ECO:0000256" key="8">
    <source>
        <dbReference type="ARBA" id="ARBA00022777"/>
    </source>
</evidence>
<dbReference type="CDD" id="cd00212">
    <property type="entry name" value="PTS_IIB_glc"/>
    <property type="match status" value="1"/>
</dbReference>
<protein>
    <submittedName>
        <fullName evidence="15">PTS system, trehalose-specific IIC component</fullName>
    </submittedName>
</protein>
<dbReference type="GO" id="GO:0005886">
    <property type="term" value="C:plasma membrane"/>
    <property type="evidence" value="ECO:0007669"/>
    <property type="project" value="UniProtKB-SubCell"/>
</dbReference>
<keyword evidence="8" id="KW-0418">Kinase</keyword>
<keyword evidence="9 12" id="KW-1133">Transmembrane helix</keyword>
<evidence type="ECO:0000256" key="6">
    <source>
        <dbReference type="ARBA" id="ARBA00022683"/>
    </source>
</evidence>
<reference evidence="15 16" key="1">
    <citation type="submission" date="2016-10" db="EMBL/GenBank/DDBJ databases">
        <authorList>
            <person name="de Groot N.N."/>
        </authorList>
    </citation>
    <scope>NUCLEOTIDE SEQUENCE [LARGE SCALE GENOMIC DNA]</scope>
    <source>
        <strain evidence="15 16">CGMCC 1.7727</strain>
    </source>
</reference>
<evidence type="ECO:0000259" key="13">
    <source>
        <dbReference type="PROSITE" id="PS51098"/>
    </source>
</evidence>
<dbReference type="NCBIfam" id="NF008236">
    <property type="entry name" value="PRK11007.1"/>
    <property type="match status" value="1"/>
</dbReference>
<comment type="subcellular location">
    <subcellularLocation>
        <location evidence="1">Cell membrane</location>
        <topology evidence="1">Multi-pass membrane protein</topology>
    </subcellularLocation>
</comment>
<dbReference type="InterPro" id="IPR001996">
    <property type="entry name" value="PTS_IIB_1"/>
</dbReference>
<dbReference type="Pfam" id="PF02378">
    <property type="entry name" value="PTS_EIIC"/>
    <property type="match status" value="1"/>
</dbReference>
<feature type="transmembrane region" description="Helical" evidence="12">
    <location>
        <begin position="344"/>
        <end position="365"/>
    </location>
</feature>
<dbReference type="FunFam" id="3.30.1360.60:FF:000001">
    <property type="entry name" value="PTS system glucose-specific IIBC component PtsG"/>
    <property type="match status" value="1"/>
</dbReference>
<dbReference type="Pfam" id="PF00367">
    <property type="entry name" value="PTS_EIIB"/>
    <property type="match status" value="1"/>
</dbReference>
<sequence>MSKYTEPAKELLEKVGGSENISVVTHCATRMRFVLNDNDKADVKAIEEIGLVKGTFTSGGQFQVIIGNEVASFYNEFTKIAGVGDSSKDDAKQAAKQNMNFLQRMVSHLAEIFTPIIPALVVGGLILGFRNVIGGIDVDTDQEGMQTFADSSQFLQGLYDFLWLIGEAIFQFLPVAITWAISRKMGTTQVLGIVLGITLVSPQLLNAYDVAGAESIPFWDFGFAQIDMIGYQAQVIPAILAGFVLAYLEIWLRKVIPSVVSMIFVPFFALIPAVLVAHVVLGPIGWEIGSWISNVVYSGLTSGFGWLFAAIFGFAYAPLVITGLHHMTNAIDLQLMSDFDGTILWPMIALSNIAQGSAVVAMIYLNRKDKQEQQVSVPAAISCYLGVTEPALYGINLKYLFPFFAGITGSAIAAVISVGSGVTANSIGVGGLPGVLSIQVAHILMFCVAMVVAIVVPFILTVILAKTKIGKDAYKRLGKVK</sequence>
<dbReference type="GO" id="GO:0008982">
    <property type="term" value="F:protein-N(PI)-phosphohistidine-sugar phosphotransferase activity"/>
    <property type="evidence" value="ECO:0007669"/>
    <property type="project" value="InterPro"/>
</dbReference>
<dbReference type="PANTHER" id="PTHR30175:SF4">
    <property type="entry name" value="PTS SYSTEM TREHALOSE-SPECIFIC EIIBC COMPONENT"/>
    <property type="match status" value="1"/>
</dbReference>
<dbReference type="GO" id="GO:0090589">
    <property type="term" value="F:protein-phosphocysteine-trehalose phosphotransferase system transporter activity"/>
    <property type="evidence" value="ECO:0007669"/>
    <property type="project" value="TreeGrafter"/>
</dbReference>
<dbReference type="OrthoDB" id="9769191at2"/>
<keyword evidence="3" id="KW-1003">Cell membrane</keyword>
<evidence type="ECO:0000256" key="2">
    <source>
        <dbReference type="ARBA" id="ARBA00022448"/>
    </source>
</evidence>
<feature type="transmembrane region" description="Helical" evidence="12">
    <location>
        <begin position="377"/>
        <end position="396"/>
    </location>
</feature>
<dbReference type="GO" id="GO:0009401">
    <property type="term" value="P:phosphoenolpyruvate-dependent sugar phosphotransferase system"/>
    <property type="evidence" value="ECO:0007669"/>
    <property type="project" value="UniProtKB-KW"/>
</dbReference>
<accession>A0A1H9MW01</accession>
<keyword evidence="6" id="KW-0598">Phosphotransferase system</keyword>
<dbReference type="NCBIfam" id="TIGR00826">
    <property type="entry name" value="EIIB_glc"/>
    <property type="match status" value="1"/>
</dbReference>
<dbReference type="InterPro" id="IPR003352">
    <property type="entry name" value="PTS_EIIC"/>
</dbReference>
<feature type="transmembrane region" description="Helical" evidence="12">
    <location>
        <begin position="161"/>
        <end position="181"/>
    </location>
</feature>
<gene>
    <name evidence="15" type="ORF">SAMN04487944_102180</name>
</gene>
<dbReference type="GO" id="GO:0015574">
    <property type="term" value="F:trehalose transmembrane transporter activity"/>
    <property type="evidence" value="ECO:0007669"/>
    <property type="project" value="InterPro"/>
</dbReference>
<evidence type="ECO:0000313" key="15">
    <source>
        <dbReference type="EMBL" id="SER27595.1"/>
    </source>
</evidence>
<dbReference type="Proteomes" id="UP000199687">
    <property type="component" value="Unassembled WGS sequence"/>
</dbReference>
<feature type="transmembrane region" description="Helical" evidence="12">
    <location>
        <begin position="190"/>
        <end position="208"/>
    </location>
</feature>
<dbReference type="InterPro" id="IPR018113">
    <property type="entry name" value="PTrfase_EIIB_Cys"/>
</dbReference>
<evidence type="ECO:0000256" key="7">
    <source>
        <dbReference type="ARBA" id="ARBA00022692"/>
    </source>
</evidence>
<dbReference type="InterPro" id="IPR036878">
    <property type="entry name" value="Glu_permease_IIB"/>
</dbReference>
<evidence type="ECO:0000313" key="16">
    <source>
        <dbReference type="Proteomes" id="UP000199687"/>
    </source>
</evidence>
<feature type="transmembrane region" description="Helical" evidence="12">
    <location>
        <begin position="403"/>
        <end position="423"/>
    </location>
</feature>
<dbReference type="SUPFAM" id="SSF55604">
    <property type="entry name" value="Glucose permease domain IIB"/>
    <property type="match status" value="1"/>
</dbReference>
<dbReference type="STRING" id="531814.SAMN04487944_102180"/>
<organism evidence="15 16">
    <name type="scientific">Gracilibacillus ureilyticus</name>
    <dbReference type="NCBI Taxonomy" id="531814"/>
    <lineage>
        <taxon>Bacteria</taxon>
        <taxon>Bacillati</taxon>
        <taxon>Bacillota</taxon>
        <taxon>Bacilli</taxon>
        <taxon>Bacillales</taxon>
        <taxon>Bacillaceae</taxon>
        <taxon>Gracilibacillus</taxon>
    </lineage>
</organism>
<feature type="transmembrane region" description="Helical" evidence="12">
    <location>
        <begin position="443"/>
        <end position="465"/>
    </location>
</feature>
<dbReference type="Gene3D" id="3.30.1360.60">
    <property type="entry name" value="Glucose permease domain IIB"/>
    <property type="match status" value="1"/>
</dbReference>
<evidence type="ECO:0000256" key="11">
    <source>
        <dbReference type="PROSITE-ProRule" id="PRU00421"/>
    </source>
</evidence>
<keyword evidence="16" id="KW-1185">Reference proteome</keyword>
<keyword evidence="5" id="KW-0808">Transferase</keyword>
<evidence type="ECO:0000256" key="9">
    <source>
        <dbReference type="ARBA" id="ARBA00022989"/>
    </source>
</evidence>
<dbReference type="InterPro" id="IPR050558">
    <property type="entry name" value="PTS_Sugar-Specific_Components"/>
</dbReference>
<dbReference type="AlphaFoldDB" id="A0A1H9MW01"/>
<evidence type="ECO:0000256" key="3">
    <source>
        <dbReference type="ARBA" id="ARBA00022475"/>
    </source>
</evidence>
<proteinExistence type="predicted"/>
<dbReference type="PANTHER" id="PTHR30175">
    <property type="entry name" value="PHOSPHOTRANSFERASE SYSTEM TRANSPORT PROTEIN"/>
    <property type="match status" value="1"/>
</dbReference>
<dbReference type="PROSITE" id="PS51098">
    <property type="entry name" value="PTS_EIIB_TYPE_1"/>
    <property type="match status" value="1"/>
</dbReference>
<feature type="transmembrane region" description="Helical" evidence="12">
    <location>
        <begin position="260"/>
        <end position="284"/>
    </location>
</feature>
<dbReference type="PROSITE" id="PS51103">
    <property type="entry name" value="PTS_EIIC_TYPE_1"/>
    <property type="match status" value="1"/>
</dbReference>
<keyword evidence="4" id="KW-0762">Sugar transport</keyword>
<evidence type="ECO:0000256" key="10">
    <source>
        <dbReference type="ARBA" id="ARBA00023136"/>
    </source>
</evidence>
<evidence type="ECO:0000259" key="14">
    <source>
        <dbReference type="PROSITE" id="PS51103"/>
    </source>
</evidence>